<keyword evidence="3" id="KW-0221">Differentiation</keyword>
<gene>
    <name evidence="8" type="ORF">CFOL_v3_33634</name>
</gene>
<dbReference type="PANTHER" id="PTHR31496">
    <property type="entry name" value="TRANSCRIPTION FACTOR KAN2-RELATED"/>
    <property type="match status" value="1"/>
</dbReference>
<dbReference type="InterPro" id="IPR044847">
    <property type="entry name" value="KAN_fam"/>
</dbReference>
<dbReference type="Gene3D" id="1.10.10.60">
    <property type="entry name" value="Homeodomain-like"/>
    <property type="match status" value="1"/>
</dbReference>
<dbReference type="EMBL" id="BDDD01006051">
    <property type="protein sequence ID" value="GAV90225.1"/>
    <property type="molecule type" value="Genomic_DNA"/>
</dbReference>
<keyword evidence="9" id="KW-1185">Reference proteome</keyword>
<dbReference type="InterPro" id="IPR017930">
    <property type="entry name" value="Myb_dom"/>
</dbReference>
<comment type="caution">
    <text evidence="8">The sequence shown here is derived from an EMBL/GenBank/DDBJ whole genome shotgun (WGS) entry which is preliminary data.</text>
</comment>
<evidence type="ECO:0000256" key="5">
    <source>
        <dbReference type="ARBA" id="ARBA00023163"/>
    </source>
</evidence>
<dbReference type="InterPro" id="IPR001005">
    <property type="entry name" value="SANT/Myb"/>
</dbReference>
<dbReference type="InParanoid" id="A0A1Q3DCS9"/>
<keyword evidence="5" id="KW-0804">Transcription</keyword>
<accession>A0A1Q3DCS9</accession>
<dbReference type="SUPFAM" id="SSF46689">
    <property type="entry name" value="Homeodomain-like"/>
    <property type="match status" value="1"/>
</dbReference>
<keyword evidence="8" id="KW-0238">DNA-binding</keyword>
<evidence type="ECO:0000256" key="3">
    <source>
        <dbReference type="ARBA" id="ARBA00022782"/>
    </source>
</evidence>
<comment type="subcellular location">
    <subcellularLocation>
        <location evidence="1">Nucleus</location>
    </subcellularLocation>
</comment>
<dbReference type="InterPro" id="IPR009057">
    <property type="entry name" value="Homeodomain-like_sf"/>
</dbReference>
<dbReference type="STRING" id="3775.A0A1Q3DCS9"/>
<evidence type="ECO:0000256" key="4">
    <source>
        <dbReference type="ARBA" id="ARBA00023015"/>
    </source>
</evidence>
<organism evidence="8 9">
    <name type="scientific">Cephalotus follicularis</name>
    <name type="common">Albany pitcher plant</name>
    <dbReference type="NCBI Taxonomy" id="3775"/>
    <lineage>
        <taxon>Eukaryota</taxon>
        <taxon>Viridiplantae</taxon>
        <taxon>Streptophyta</taxon>
        <taxon>Embryophyta</taxon>
        <taxon>Tracheophyta</taxon>
        <taxon>Spermatophyta</taxon>
        <taxon>Magnoliopsida</taxon>
        <taxon>eudicotyledons</taxon>
        <taxon>Gunneridae</taxon>
        <taxon>Pentapetalae</taxon>
        <taxon>rosids</taxon>
        <taxon>fabids</taxon>
        <taxon>Oxalidales</taxon>
        <taxon>Cephalotaceae</taxon>
        <taxon>Cephalotus</taxon>
    </lineage>
</organism>
<dbReference type="InterPro" id="IPR006447">
    <property type="entry name" value="Myb_dom_plants"/>
</dbReference>
<dbReference type="Proteomes" id="UP000187406">
    <property type="component" value="Unassembled WGS sequence"/>
</dbReference>
<keyword evidence="6" id="KW-0539">Nucleus</keyword>
<dbReference type="GO" id="GO:0006355">
    <property type="term" value="P:regulation of DNA-templated transcription"/>
    <property type="evidence" value="ECO:0007669"/>
    <property type="project" value="InterPro"/>
</dbReference>
<dbReference type="PANTHER" id="PTHR31496:SF19">
    <property type="entry name" value="TWO-COMPONENT RESPONSE REGULATOR ARR13"/>
    <property type="match status" value="1"/>
</dbReference>
<evidence type="ECO:0000313" key="8">
    <source>
        <dbReference type="EMBL" id="GAV90225.1"/>
    </source>
</evidence>
<name>A0A1Q3DCS9_CEPFO</name>
<dbReference type="NCBIfam" id="TIGR01557">
    <property type="entry name" value="myb_SHAQKYF"/>
    <property type="match status" value="1"/>
</dbReference>
<dbReference type="GO" id="GO:0000976">
    <property type="term" value="F:transcription cis-regulatory region binding"/>
    <property type="evidence" value="ECO:0007669"/>
    <property type="project" value="InterPro"/>
</dbReference>
<feature type="non-terminal residue" evidence="8">
    <location>
        <position position="298"/>
    </location>
</feature>
<dbReference type="PROSITE" id="PS51294">
    <property type="entry name" value="HTH_MYB"/>
    <property type="match status" value="1"/>
</dbReference>
<keyword evidence="4" id="KW-0805">Transcription regulation</keyword>
<evidence type="ECO:0000313" key="9">
    <source>
        <dbReference type="Proteomes" id="UP000187406"/>
    </source>
</evidence>
<keyword evidence="2" id="KW-0217">Developmental protein</keyword>
<dbReference type="Pfam" id="PF00249">
    <property type="entry name" value="Myb_DNA-binding"/>
    <property type="match status" value="1"/>
</dbReference>
<evidence type="ECO:0000256" key="6">
    <source>
        <dbReference type="ARBA" id="ARBA00023242"/>
    </source>
</evidence>
<evidence type="ECO:0000256" key="1">
    <source>
        <dbReference type="ARBA" id="ARBA00004123"/>
    </source>
</evidence>
<dbReference type="GO" id="GO:0010158">
    <property type="term" value="P:abaxial cell fate specification"/>
    <property type="evidence" value="ECO:0007669"/>
    <property type="project" value="InterPro"/>
</dbReference>
<sequence>MKRTESDSSSLKVSSSSSLDRELCYHSQASHMRGTRQGVDDNLLKEMGFKSPNVRPYVRSKMPRLRWTPALHRRFVHAVERLGGEDRATPKMVLQIMDVKGLTISHVKSHLQMYRSMKHEQVIQEAAIAAAKKNNEARGILNSNRFKNQIYCRQNHDLKDCSALLYQELRSYSIQEIAHNKSISMPAQWKEKQEMWIGMKMSEQLAFEGETVQRCEQKPNSYIIFKDLLKSCMPQGKNGLDKVSIDATGCKSNHQRLEDLAEMAEKAGDGSMVLSLNSDTSPKTLDVNDDVSLELSLS</sequence>
<reference evidence="9" key="1">
    <citation type="submission" date="2016-04" db="EMBL/GenBank/DDBJ databases">
        <title>Cephalotus genome sequencing.</title>
        <authorList>
            <person name="Fukushima K."/>
            <person name="Hasebe M."/>
            <person name="Fang X."/>
        </authorList>
    </citation>
    <scope>NUCLEOTIDE SEQUENCE [LARGE SCALE GENOMIC DNA]</scope>
    <source>
        <strain evidence="9">cv. St1</strain>
    </source>
</reference>
<evidence type="ECO:0000256" key="2">
    <source>
        <dbReference type="ARBA" id="ARBA00022473"/>
    </source>
</evidence>
<protein>
    <submittedName>
        <fullName evidence="8">Myb_DNA-binding domain-containing protein</fullName>
    </submittedName>
</protein>
<dbReference type="AlphaFoldDB" id="A0A1Q3DCS9"/>
<dbReference type="OrthoDB" id="551907at2759"/>
<evidence type="ECO:0000259" key="7">
    <source>
        <dbReference type="PROSITE" id="PS51294"/>
    </source>
</evidence>
<dbReference type="FunFam" id="1.10.10.60:FF:000002">
    <property type="entry name" value="Myb family transcription factor"/>
    <property type="match status" value="1"/>
</dbReference>
<proteinExistence type="predicted"/>
<feature type="domain" description="HTH myb-type" evidence="7">
    <location>
        <begin position="59"/>
        <end position="119"/>
    </location>
</feature>
<dbReference type="GO" id="GO:0005634">
    <property type="term" value="C:nucleus"/>
    <property type="evidence" value="ECO:0007669"/>
    <property type="project" value="UniProtKB-SubCell"/>
</dbReference>